<evidence type="ECO:0000256" key="8">
    <source>
        <dbReference type="ARBA" id="ARBA00023303"/>
    </source>
</evidence>
<dbReference type="PANTHER" id="PTHR30213">
    <property type="entry name" value="INNER MEMBRANE PROTEIN YHJD"/>
    <property type="match status" value="1"/>
</dbReference>
<feature type="compositionally biased region" description="Basic and acidic residues" evidence="9">
    <location>
        <begin position="167"/>
        <end position="189"/>
    </location>
</feature>
<feature type="transmembrane region" description="Helical" evidence="10">
    <location>
        <begin position="548"/>
        <end position="573"/>
    </location>
</feature>
<keyword evidence="5 10" id="KW-1133">Transmembrane helix</keyword>
<feature type="transmembrane region" description="Helical" evidence="10">
    <location>
        <begin position="447"/>
        <end position="468"/>
    </location>
</feature>
<dbReference type="InterPro" id="IPR036019">
    <property type="entry name" value="MscL_channel"/>
</dbReference>
<name>A0ABP0H6W3_9DINO</name>
<dbReference type="Proteomes" id="UP001642464">
    <property type="component" value="Unassembled WGS sequence"/>
</dbReference>
<comment type="subcellular location">
    <subcellularLocation>
        <location evidence="1">Cell membrane</location>
        <topology evidence="1">Multi-pass membrane protein</topology>
    </subcellularLocation>
</comment>
<evidence type="ECO:0000256" key="7">
    <source>
        <dbReference type="ARBA" id="ARBA00023136"/>
    </source>
</evidence>
<feature type="transmembrane region" description="Helical" evidence="10">
    <location>
        <begin position="289"/>
        <end position="309"/>
    </location>
</feature>
<gene>
    <name evidence="12" type="ORF">SCF082_LOCUS288</name>
</gene>
<evidence type="ECO:0000256" key="10">
    <source>
        <dbReference type="SAM" id="Phobius"/>
    </source>
</evidence>
<keyword evidence="7 10" id="KW-0472">Membrane</keyword>
<dbReference type="PANTHER" id="PTHR30213:SF1">
    <property type="entry name" value="INNER MEMBRANE PROTEIN YHJD"/>
    <property type="match status" value="1"/>
</dbReference>
<dbReference type="InterPro" id="IPR037673">
    <property type="entry name" value="MSC/AndL"/>
</dbReference>
<dbReference type="Pfam" id="PF03631">
    <property type="entry name" value="Virul_fac_BrkB"/>
    <property type="match status" value="1"/>
</dbReference>
<comment type="caution">
    <text evidence="12">The sequence shown here is derived from an EMBL/GenBank/DDBJ whole genome shotgun (WGS) entry which is preliminary data.</text>
</comment>
<dbReference type="InterPro" id="IPR017039">
    <property type="entry name" value="Virul_fac_BrkB"/>
</dbReference>
<dbReference type="InterPro" id="IPR049278">
    <property type="entry name" value="MS_channel_C"/>
</dbReference>
<dbReference type="NCBIfam" id="TIGR00220">
    <property type="entry name" value="mscL"/>
    <property type="match status" value="1"/>
</dbReference>
<dbReference type="Pfam" id="PF01741">
    <property type="entry name" value="MscL"/>
    <property type="match status" value="1"/>
</dbReference>
<sequence length="595" mass="64835">MAYDGTYIQIPNSIVYKNIILNYTANSSTRLDFAIGIGYDVAIAKAQEVAQSALLRHPTVLNDPEPMVLVESLGAATVNIRVYFWINSQEHSPPRVISSAIRLVKRAFVKENISLPDEAREVVFPNGVPIQTMDMEAAKKDTTESSSRETFFEEEPDEVSTPAEGNLRSEKQDVEAQAETAREPEEGTDLLRDSTMSWMDDFKSFVLRGNLVDLAVGFTVGAAFSTVAKSLVNDLLMPPIGLALGGVDFSDLFITLKSGPENEGPYRSLADATAAGAVTLNYGQFANSVLSLLIVALAMFILIRIFMRIEQALAGANFQSDNGLQLAASVSYYAALSFFPLLLILISGLGYVLRSTGWGQDAQRQLLEFVSDQASPSLADRVGTTLNEVQANAALNGPIGLISLLVTAVMIFAQFENAFDQIWNVDRSGKKGIVSKAKQVVWYRMRAFLMLLGAGALVMVTFFAGIAVTGASSLGDEFLHLPRTFWTALQLVVTLALNWGMFTLIYRILPKVPVRWSEAARGGLLASITWEIGRQILAALVIGNKYNAYGVVGAFIAIMLWVYYAMAVIFFCAEYVQVICNSYESGDAETEGNAA</sequence>
<keyword evidence="4 10" id="KW-0812">Transmembrane</keyword>
<dbReference type="Pfam" id="PF21082">
    <property type="entry name" value="MS_channel_3rd"/>
    <property type="match status" value="1"/>
</dbReference>
<dbReference type="Gene3D" id="1.10.1200.120">
    <property type="entry name" value="Large-conductance mechanosensitive channel, MscL, domain 1"/>
    <property type="match status" value="1"/>
</dbReference>
<proteinExistence type="inferred from homology"/>
<keyword evidence="2" id="KW-0813">Transport</keyword>
<evidence type="ECO:0000256" key="6">
    <source>
        <dbReference type="ARBA" id="ARBA00023065"/>
    </source>
</evidence>
<evidence type="ECO:0000259" key="11">
    <source>
        <dbReference type="Pfam" id="PF21082"/>
    </source>
</evidence>
<reference evidence="12 13" key="1">
    <citation type="submission" date="2024-02" db="EMBL/GenBank/DDBJ databases">
        <authorList>
            <person name="Chen Y."/>
            <person name="Shah S."/>
            <person name="Dougan E. K."/>
            <person name="Thang M."/>
            <person name="Chan C."/>
        </authorList>
    </citation>
    <scope>NUCLEOTIDE SEQUENCE [LARGE SCALE GENOMIC DNA]</scope>
</reference>
<feature type="domain" description="Mechanosensitive ion channel MscS C-terminal" evidence="11">
    <location>
        <begin position="32"/>
        <end position="114"/>
    </location>
</feature>
<dbReference type="Gene3D" id="3.30.70.100">
    <property type="match status" value="1"/>
</dbReference>
<dbReference type="NCBIfam" id="TIGR00765">
    <property type="entry name" value="yihY_not_rbn"/>
    <property type="match status" value="1"/>
</dbReference>
<protein>
    <submittedName>
        <fullName evidence="12">Large-conductance mechanosensitive channel</fullName>
    </submittedName>
</protein>
<evidence type="ECO:0000256" key="5">
    <source>
        <dbReference type="ARBA" id="ARBA00022989"/>
    </source>
</evidence>
<dbReference type="HAMAP" id="MF_00115">
    <property type="entry name" value="MscL"/>
    <property type="match status" value="1"/>
</dbReference>
<dbReference type="InterPro" id="IPR001185">
    <property type="entry name" value="MS_channel"/>
</dbReference>
<organism evidence="12 13">
    <name type="scientific">Durusdinium trenchii</name>
    <dbReference type="NCBI Taxonomy" id="1381693"/>
    <lineage>
        <taxon>Eukaryota</taxon>
        <taxon>Sar</taxon>
        <taxon>Alveolata</taxon>
        <taxon>Dinophyceae</taxon>
        <taxon>Suessiales</taxon>
        <taxon>Symbiodiniaceae</taxon>
        <taxon>Durusdinium</taxon>
    </lineage>
</organism>
<feature type="transmembrane region" description="Helical" evidence="10">
    <location>
        <begin position="330"/>
        <end position="353"/>
    </location>
</feature>
<evidence type="ECO:0000256" key="9">
    <source>
        <dbReference type="SAM" id="MobiDB-lite"/>
    </source>
</evidence>
<dbReference type="EMBL" id="CAXAMM010000072">
    <property type="protein sequence ID" value="CAK8985807.1"/>
    <property type="molecule type" value="Genomic_DNA"/>
</dbReference>
<evidence type="ECO:0000256" key="3">
    <source>
        <dbReference type="ARBA" id="ARBA00022475"/>
    </source>
</evidence>
<keyword evidence="13" id="KW-1185">Reference proteome</keyword>
<evidence type="ECO:0000256" key="1">
    <source>
        <dbReference type="ARBA" id="ARBA00004651"/>
    </source>
</evidence>
<evidence type="ECO:0000256" key="4">
    <source>
        <dbReference type="ARBA" id="ARBA00022692"/>
    </source>
</evidence>
<feature type="region of interest" description="Disordered" evidence="9">
    <location>
        <begin position="135"/>
        <end position="189"/>
    </location>
</feature>
<evidence type="ECO:0000313" key="13">
    <source>
        <dbReference type="Proteomes" id="UP001642464"/>
    </source>
</evidence>
<evidence type="ECO:0000256" key="2">
    <source>
        <dbReference type="ARBA" id="ARBA00022448"/>
    </source>
</evidence>
<feature type="compositionally biased region" description="Basic and acidic residues" evidence="9">
    <location>
        <begin position="136"/>
        <end position="151"/>
    </location>
</feature>
<dbReference type="PRINTS" id="PR01264">
    <property type="entry name" value="MECHCHANNEL"/>
</dbReference>
<keyword evidence="3" id="KW-1003">Cell membrane</keyword>
<feature type="transmembrane region" description="Helical" evidence="10">
    <location>
        <begin position="393"/>
        <end position="413"/>
    </location>
</feature>
<accession>A0ABP0H6W3</accession>
<dbReference type="InterPro" id="IPR011066">
    <property type="entry name" value="MscS_channel_C_sf"/>
</dbReference>
<keyword evidence="8" id="KW-0407">Ion channel</keyword>
<dbReference type="SUPFAM" id="SSF81330">
    <property type="entry name" value="Gated mechanosensitive channel"/>
    <property type="match status" value="1"/>
</dbReference>
<feature type="transmembrane region" description="Helical" evidence="10">
    <location>
        <begin position="488"/>
        <end position="509"/>
    </location>
</feature>
<dbReference type="SUPFAM" id="SSF82689">
    <property type="entry name" value="Mechanosensitive channel protein MscS (YggB), C-terminal domain"/>
    <property type="match status" value="1"/>
</dbReference>
<evidence type="ECO:0000313" key="12">
    <source>
        <dbReference type="EMBL" id="CAK8985807.1"/>
    </source>
</evidence>
<keyword evidence="6" id="KW-0406">Ion transport</keyword>